<protein>
    <submittedName>
        <fullName evidence="2">Uncharacterized protein</fullName>
    </submittedName>
</protein>
<proteinExistence type="evidence at transcript level"/>
<feature type="compositionally biased region" description="Basic and acidic residues" evidence="1">
    <location>
        <begin position="16"/>
        <end position="29"/>
    </location>
</feature>
<name>B4G1T8_MAIZE</name>
<evidence type="ECO:0000313" key="2">
    <source>
        <dbReference type="EMBL" id="ACF88331.1"/>
    </source>
</evidence>
<reference evidence="2" key="1">
    <citation type="journal article" date="2009" name="PLoS Genet.">
        <title>Sequencing, mapping, and analysis of 27,455 maize full-length cDNAs.</title>
        <authorList>
            <person name="Soderlund C."/>
            <person name="Descour A."/>
            <person name="Kudrna D."/>
            <person name="Bomhoff M."/>
            <person name="Boyd L."/>
            <person name="Currie J."/>
            <person name="Angelova A."/>
            <person name="Collura K."/>
            <person name="Wissotski M."/>
            <person name="Ashley E."/>
            <person name="Morrow D."/>
            <person name="Fernandes J."/>
            <person name="Walbot V."/>
            <person name="Yu Y."/>
        </authorList>
    </citation>
    <scope>NUCLEOTIDE SEQUENCE</scope>
    <source>
        <strain evidence="2">B73</strain>
    </source>
</reference>
<accession>B4G1T8</accession>
<sequence>MAVLPAAPRPRWWRRAGPESERHRQDQDQGPRPAGVLAFPGVLAFLRGGGCAEQEPARAHLQRRCRERAALHHPQGLAHEARRGGSCEVREERQRGRRRVRGNGGGGCRTPGCRGGVPAYGGAQAGAIAADGEGTYGIGDETHPDDAGRPAALPRGLPR</sequence>
<feature type="compositionally biased region" description="Gly residues" evidence="1">
    <location>
        <begin position="102"/>
        <end position="114"/>
    </location>
</feature>
<dbReference type="AlphaFoldDB" id="B4G1T8"/>
<feature type="region of interest" description="Disordered" evidence="1">
    <location>
        <begin position="72"/>
        <end position="114"/>
    </location>
</feature>
<feature type="region of interest" description="Disordered" evidence="1">
    <location>
        <begin position="1"/>
        <end position="36"/>
    </location>
</feature>
<feature type="region of interest" description="Disordered" evidence="1">
    <location>
        <begin position="134"/>
        <end position="159"/>
    </location>
</feature>
<dbReference type="EMBL" id="BT043326">
    <property type="protein sequence ID" value="ACF88331.1"/>
    <property type="molecule type" value="mRNA"/>
</dbReference>
<feature type="compositionally biased region" description="Basic and acidic residues" evidence="1">
    <location>
        <begin position="79"/>
        <end position="94"/>
    </location>
</feature>
<feature type="compositionally biased region" description="Low complexity" evidence="1">
    <location>
        <begin position="1"/>
        <end position="10"/>
    </location>
</feature>
<organism evidence="2">
    <name type="scientific">Zea mays</name>
    <name type="common">Maize</name>
    <dbReference type="NCBI Taxonomy" id="4577"/>
    <lineage>
        <taxon>Eukaryota</taxon>
        <taxon>Viridiplantae</taxon>
        <taxon>Streptophyta</taxon>
        <taxon>Embryophyta</taxon>
        <taxon>Tracheophyta</taxon>
        <taxon>Spermatophyta</taxon>
        <taxon>Magnoliopsida</taxon>
        <taxon>Liliopsida</taxon>
        <taxon>Poales</taxon>
        <taxon>Poaceae</taxon>
        <taxon>PACMAD clade</taxon>
        <taxon>Panicoideae</taxon>
        <taxon>Andropogonodae</taxon>
        <taxon>Andropogoneae</taxon>
        <taxon>Tripsacinae</taxon>
        <taxon>Zea</taxon>
    </lineage>
</organism>
<evidence type="ECO:0000256" key="1">
    <source>
        <dbReference type="SAM" id="MobiDB-lite"/>
    </source>
</evidence>